<evidence type="ECO:0000256" key="6">
    <source>
        <dbReference type="ARBA" id="ARBA00023049"/>
    </source>
</evidence>
<evidence type="ECO:0000256" key="2">
    <source>
        <dbReference type="ARBA" id="ARBA00022670"/>
    </source>
</evidence>
<evidence type="ECO:0000256" key="3">
    <source>
        <dbReference type="ARBA" id="ARBA00022723"/>
    </source>
</evidence>
<proteinExistence type="inferred from homology"/>
<dbReference type="PANTHER" id="PTHR30471">
    <property type="entry name" value="DNA REPAIR PROTEIN RADC"/>
    <property type="match status" value="1"/>
</dbReference>
<comment type="caution">
    <text evidence="8">The sequence shown here is derived from an EMBL/GenBank/DDBJ whole genome shotgun (WGS) entry which is preliminary data.</text>
</comment>
<reference evidence="8 9" key="1">
    <citation type="submission" date="2016-09" db="EMBL/GenBank/DDBJ databases">
        <authorList>
            <person name="Capua I."/>
            <person name="De Benedictis P."/>
            <person name="Joannis T."/>
            <person name="Lombin L.H."/>
            <person name="Cattoli G."/>
        </authorList>
    </citation>
    <scope>NUCLEOTIDE SEQUENCE [LARGE SCALE GENOMIC DNA]</scope>
    <source>
        <strain evidence="8 9">LMG 25899</strain>
    </source>
</reference>
<dbReference type="Proteomes" id="UP000095256">
    <property type="component" value="Unassembled WGS sequence"/>
</dbReference>
<dbReference type="STRING" id="762845.BCR26_04435"/>
<protein>
    <submittedName>
        <fullName evidence="8">DNA repair protein RadC</fullName>
    </submittedName>
</protein>
<dbReference type="CDD" id="cd08071">
    <property type="entry name" value="MPN_DUF2466"/>
    <property type="match status" value="1"/>
</dbReference>
<dbReference type="InterPro" id="IPR025657">
    <property type="entry name" value="RadC_JAB"/>
</dbReference>
<comment type="similarity">
    <text evidence="1">Belongs to the UPF0758 family.</text>
</comment>
<dbReference type="AlphaFoldDB" id="A0A1E5KUC3"/>
<dbReference type="PANTHER" id="PTHR30471:SF3">
    <property type="entry name" value="UPF0758 PROTEIN YEES-RELATED"/>
    <property type="match status" value="1"/>
</dbReference>
<keyword evidence="9" id="KW-1185">Reference proteome</keyword>
<keyword evidence="5" id="KW-0862">Zinc</keyword>
<dbReference type="PROSITE" id="PS01302">
    <property type="entry name" value="UPF0758"/>
    <property type="match status" value="1"/>
</dbReference>
<dbReference type="Gene3D" id="3.40.140.10">
    <property type="entry name" value="Cytidine Deaminase, domain 2"/>
    <property type="match status" value="1"/>
</dbReference>
<dbReference type="InterPro" id="IPR001405">
    <property type="entry name" value="UPF0758"/>
</dbReference>
<evidence type="ECO:0000313" key="9">
    <source>
        <dbReference type="Proteomes" id="UP000095256"/>
    </source>
</evidence>
<evidence type="ECO:0000259" key="7">
    <source>
        <dbReference type="PROSITE" id="PS50249"/>
    </source>
</evidence>
<dbReference type="InterPro" id="IPR037518">
    <property type="entry name" value="MPN"/>
</dbReference>
<dbReference type="Pfam" id="PF04002">
    <property type="entry name" value="RadC"/>
    <property type="match status" value="1"/>
</dbReference>
<keyword evidence="4" id="KW-0378">Hydrolase</keyword>
<sequence length="152" mass="16989">MEGNQPRKRVSIISVELVKESSFLYKSRHCSSPEAAYELFAPFVEKKDREHLVVAGLNTKAEPTMIHVAHIGTVNQSIAMPREILKPLLLSNSVACIVCHNHPSGHVEPSETDIAFTRKLNEACELLNITLQDHLIIGSNGDYYSFRSEGYL</sequence>
<evidence type="ECO:0000256" key="5">
    <source>
        <dbReference type="ARBA" id="ARBA00022833"/>
    </source>
</evidence>
<dbReference type="EMBL" id="MIEK01000045">
    <property type="protein sequence ID" value="OEH81495.1"/>
    <property type="molecule type" value="Genomic_DNA"/>
</dbReference>
<name>A0A1E5KUC3_9ENTE</name>
<evidence type="ECO:0000256" key="4">
    <source>
        <dbReference type="ARBA" id="ARBA00022801"/>
    </source>
</evidence>
<evidence type="ECO:0000256" key="1">
    <source>
        <dbReference type="ARBA" id="ARBA00010243"/>
    </source>
</evidence>
<dbReference type="RefSeq" id="WP_069699549.1">
    <property type="nucleotide sequence ID" value="NZ_JAGGMA010000056.1"/>
</dbReference>
<dbReference type="PROSITE" id="PS50249">
    <property type="entry name" value="MPN"/>
    <property type="match status" value="1"/>
</dbReference>
<keyword evidence="3" id="KW-0479">Metal-binding</keyword>
<keyword evidence="2" id="KW-0645">Protease</keyword>
<evidence type="ECO:0000313" key="8">
    <source>
        <dbReference type="EMBL" id="OEH81495.1"/>
    </source>
</evidence>
<feature type="domain" description="MPN" evidence="7">
    <location>
        <begin position="29"/>
        <end position="152"/>
    </location>
</feature>
<dbReference type="GO" id="GO:0046872">
    <property type="term" value="F:metal ion binding"/>
    <property type="evidence" value="ECO:0007669"/>
    <property type="project" value="UniProtKB-KW"/>
</dbReference>
<dbReference type="OrthoDB" id="9804482at2"/>
<dbReference type="GO" id="GO:0006508">
    <property type="term" value="P:proteolysis"/>
    <property type="evidence" value="ECO:0007669"/>
    <property type="project" value="UniProtKB-KW"/>
</dbReference>
<gene>
    <name evidence="8" type="ORF">BCR26_04435</name>
</gene>
<organism evidence="8 9">
    <name type="scientific">Enterococcus rivorum</name>
    <dbReference type="NCBI Taxonomy" id="762845"/>
    <lineage>
        <taxon>Bacteria</taxon>
        <taxon>Bacillati</taxon>
        <taxon>Bacillota</taxon>
        <taxon>Bacilli</taxon>
        <taxon>Lactobacillales</taxon>
        <taxon>Enterococcaceae</taxon>
        <taxon>Enterococcus</taxon>
    </lineage>
</organism>
<keyword evidence="6" id="KW-0482">Metalloprotease</keyword>
<dbReference type="GO" id="GO:0008237">
    <property type="term" value="F:metallopeptidase activity"/>
    <property type="evidence" value="ECO:0007669"/>
    <property type="project" value="UniProtKB-KW"/>
</dbReference>
<dbReference type="InterPro" id="IPR020891">
    <property type="entry name" value="UPF0758_CS"/>
</dbReference>
<accession>A0A1E5KUC3</accession>